<feature type="binding site" evidence="7">
    <location>
        <position position="259"/>
    </location>
    <ligand>
        <name>FAD</name>
        <dbReference type="ChEBI" id="CHEBI:57692"/>
    </ligand>
</feature>
<evidence type="ECO:0000259" key="8">
    <source>
        <dbReference type="PROSITE" id="PS00624"/>
    </source>
</evidence>
<dbReference type="InterPro" id="IPR027424">
    <property type="entry name" value="Glucose_Oxidase_domain_2"/>
</dbReference>
<protein>
    <submittedName>
        <fullName evidence="9">Choline dehydrogenase</fullName>
    </submittedName>
</protein>
<dbReference type="Gene3D" id="4.10.450.10">
    <property type="entry name" value="Glucose Oxidase, domain 2"/>
    <property type="match status" value="1"/>
</dbReference>
<feature type="active site" description="Proton acceptor" evidence="6">
    <location>
        <position position="589"/>
    </location>
</feature>
<dbReference type="PIRSF" id="PIRSF000137">
    <property type="entry name" value="Alcohol_oxidase"/>
    <property type="match status" value="1"/>
</dbReference>
<evidence type="ECO:0000256" key="7">
    <source>
        <dbReference type="PIRSR" id="PIRSR000137-2"/>
    </source>
</evidence>
<sequence length="654" mass="70113">VALALAAQLTDALGPVTEISESYDFVIVGGGQAGLVLGGRLSEDKNHTVLVLEAGQDGDDYRTRIDTPADSYFDSLWQTPLNWNFSTTGQAALDNRAVTWPRGKTLGGSSAINGLYMTRPGTQDLDAWHELLGDMEGADAWTWSSFYQALIKSENFTGATESIASEANILWNTSDHGSTGPIHTSYPGYTFAEVGNWTKAFDSIGVSPSGNMYGGDVWGAEISTSCINTSNWTRSYSRTGYLDPLPDNGNYDVLANAHVTRVVFDDSTGADNLTATGVEYTMNNGTTIKKVKVNKEVIISSGSIGSPAVLMYSGVGPKDVLKDAGIDLVYELPGVGQHLQDHLSATLMYEAAANTETAGTIWYRNGTDKTDTLYLSYINSAIAYVNSTFMYGDDVDSFSSDALSNRDKYKPDSAYEDNVVAGYQAIFNTTASTIWKSPIGQVELLLMNSDAWGKIGITAALQHPLSHGRVYVNSSNPLDYPIIDPNYLDNPADLDMLIKGLKIARSVAESSPYSGLLVNETSPGIDTQTDAEWKEWLNDSADTEFHPSSTCAMLPRDQGGVVDAKLRVYGFANLRVADASVPPISFSSHLMSSTYGIAEKASEIIRKDYAKGSSSTFASTGTNGDSDDGDSAAVSLSSSWAVPLVVAAVLGLYM</sequence>
<dbReference type="GO" id="GO:0016614">
    <property type="term" value="F:oxidoreductase activity, acting on CH-OH group of donors"/>
    <property type="evidence" value="ECO:0007669"/>
    <property type="project" value="InterPro"/>
</dbReference>
<evidence type="ECO:0000256" key="5">
    <source>
        <dbReference type="ARBA" id="ARBA00023002"/>
    </source>
</evidence>
<dbReference type="Proteomes" id="UP000749293">
    <property type="component" value="Unassembled WGS sequence"/>
</dbReference>
<dbReference type="GeneID" id="55973354"/>
<organism evidence="9 10">
    <name type="scientific">Geosmithia morbida</name>
    <dbReference type="NCBI Taxonomy" id="1094350"/>
    <lineage>
        <taxon>Eukaryota</taxon>
        <taxon>Fungi</taxon>
        <taxon>Dikarya</taxon>
        <taxon>Ascomycota</taxon>
        <taxon>Pezizomycotina</taxon>
        <taxon>Sordariomycetes</taxon>
        <taxon>Hypocreomycetidae</taxon>
        <taxon>Hypocreales</taxon>
        <taxon>Bionectriaceae</taxon>
        <taxon>Geosmithia</taxon>
    </lineage>
</organism>
<feature type="active site" description="Proton donor" evidence="6">
    <location>
        <position position="546"/>
    </location>
</feature>
<comment type="cofactor">
    <cofactor evidence="1 7">
        <name>FAD</name>
        <dbReference type="ChEBI" id="CHEBI:57692"/>
    </cofactor>
</comment>
<accession>A0A9P5D5T6</accession>
<evidence type="ECO:0000313" key="9">
    <source>
        <dbReference type="EMBL" id="KAF4122824.1"/>
    </source>
</evidence>
<dbReference type="RefSeq" id="XP_035321476.1">
    <property type="nucleotide sequence ID" value="XM_035469096.1"/>
</dbReference>
<name>A0A9P5D5T6_9HYPO</name>
<dbReference type="Gene3D" id="3.30.560.10">
    <property type="entry name" value="Glucose Oxidase, domain 3"/>
    <property type="match status" value="1"/>
</dbReference>
<keyword evidence="5" id="KW-0560">Oxidoreductase</keyword>
<comment type="caution">
    <text evidence="9">The sequence shown here is derived from an EMBL/GenBank/DDBJ whole genome shotgun (WGS) entry which is preliminary data.</text>
</comment>
<evidence type="ECO:0000256" key="6">
    <source>
        <dbReference type="PIRSR" id="PIRSR000137-1"/>
    </source>
</evidence>
<dbReference type="SUPFAM" id="SSF51905">
    <property type="entry name" value="FAD/NAD(P)-binding domain"/>
    <property type="match status" value="1"/>
</dbReference>
<dbReference type="OrthoDB" id="269227at2759"/>
<evidence type="ECO:0000256" key="3">
    <source>
        <dbReference type="ARBA" id="ARBA00022630"/>
    </source>
</evidence>
<keyword evidence="4 7" id="KW-0274">FAD</keyword>
<evidence type="ECO:0000313" key="10">
    <source>
        <dbReference type="Proteomes" id="UP000749293"/>
    </source>
</evidence>
<evidence type="ECO:0000256" key="2">
    <source>
        <dbReference type="ARBA" id="ARBA00010790"/>
    </source>
</evidence>
<reference evidence="9" key="1">
    <citation type="submission" date="2020-03" db="EMBL/GenBank/DDBJ databases">
        <title>Site-based positive gene gene selection in Geosmithia morbida across the United States reveals a broad range of putative effectors and factors for local host and environmental adapation.</title>
        <authorList>
            <person name="Onufrak A."/>
            <person name="Murdoch R.W."/>
            <person name="Gazis R."/>
            <person name="Huff M."/>
            <person name="Staton M."/>
            <person name="Klingeman W."/>
            <person name="Hadziabdic D."/>
        </authorList>
    </citation>
    <scope>NUCLEOTIDE SEQUENCE</scope>
    <source>
        <strain evidence="9">1262</strain>
    </source>
</reference>
<evidence type="ECO:0000256" key="4">
    <source>
        <dbReference type="ARBA" id="ARBA00022827"/>
    </source>
</evidence>
<keyword evidence="10" id="KW-1185">Reference proteome</keyword>
<dbReference type="InterPro" id="IPR036188">
    <property type="entry name" value="FAD/NAD-bd_sf"/>
</dbReference>
<feature type="non-terminal residue" evidence="9">
    <location>
        <position position="1"/>
    </location>
</feature>
<dbReference type="SUPFAM" id="SSF54373">
    <property type="entry name" value="FAD-linked reductases, C-terminal domain"/>
    <property type="match status" value="1"/>
</dbReference>
<gene>
    <name evidence="9" type="ORF">GMORB2_7131</name>
</gene>
<comment type="similarity">
    <text evidence="2">Belongs to the GMC oxidoreductase family.</text>
</comment>
<dbReference type="AlphaFoldDB" id="A0A9P5D5T6"/>
<dbReference type="Gene3D" id="3.50.50.60">
    <property type="entry name" value="FAD/NAD(P)-binding domain"/>
    <property type="match status" value="1"/>
</dbReference>
<dbReference type="EMBL" id="JAANYQ010000008">
    <property type="protein sequence ID" value="KAF4122824.1"/>
    <property type="molecule type" value="Genomic_DNA"/>
</dbReference>
<dbReference type="Pfam" id="PF00732">
    <property type="entry name" value="GMC_oxred_N"/>
    <property type="match status" value="1"/>
</dbReference>
<evidence type="ECO:0000256" key="1">
    <source>
        <dbReference type="ARBA" id="ARBA00001974"/>
    </source>
</evidence>
<dbReference type="GO" id="GO:0050660">
    <property type="term" value="F:flavin adenine dinucleotide binding"/>
    <property type="evidence" value="ECO:0007669"/>
    <property type="project" value="InterPro"/>
</dbReference>
<dbReference type="InterPro" id="IPR007867">
    <property type="entry name" value="GMC_OxRtase_C"/>
</dbReference>
<dbReference type="PROSITE" id="PS00624">
    <property type="entry name" value="GMC_OXRED_2"/>
    <property type="match status" value="1"/>
</dbReference>
<feature type="domain" description="Glucose-methanol-choline oxidoreductase N-terminal" evidence="8">
    <location>
        <begin position="302"/>
        <end position="316"/>
    </location>
</feature>
<dbReference type="InterPro" id="IPR000172">
    <property type="entry name" value="GMC_OxRdtase_N"/>
</dbReference>
<dbReference type="PANTHER" id="PTHR11552">
    <property type="entry name" value="GLUCOSE-METHANOL-CHOLINE GMC OXIDOREDUCTASE"/>
    <property type="match status" value="1"/>
</dbReference>
<dbReference type="InterPro" id="IPR012132">
    <property type="entry name" value="GMC_OxRdtase"/>
</dbReference>
<dbReference type="Pfam" id="PF05199">
    <property type="entry name" value="GMC_oxred_C"/>
    <property type="match status" value="1"/>
</dbReference>
<dbReference type="PANTHER" id="PTHR11552:SF218">
    <property type="entry name" value="GLUCOSE-METHANOL-CHOLINE OXIDOREDUCTASE N-TERMINAL DOMAIN-CONTAINING PROTEIN"/>
    <property type="match status" value="1"/>
</dbReference>
<keyword evidence="3" id="KW-0285">Flavoprotein</keyword>
<proteinExistence type="inferred from homology"/>